<feature type="compositionally biased region" description="Low complexity" evidence="11">
    <location>
        <begin position="1000"/>
        <end position="1013"/>
    </location>
</feature>
<name>A0A553IBQ8_9PEZI</name>
<evidence type="ECO:0000256" key="9">
    <source>
        <dbReference type="ARBA" id="ARBA00024626"/>
    </source>
</evidence>
<reference evidence="14" key="1">
    <citation type="submission" date="2019-06" db="EMBL/GenBank/DDBJ databases">
        <title>Draft genome sequence of the griseofulvin-producing fungus Xylaria cubensis strain G536.</title>
        <authorList>
            <person name="Mead M.E."/>
            <person name="Raja H.A."/>
            <person name="Steenwyk J.L."/>
            <person name="Knowles S.L."/>
            <person name="Oberlies N.H."/>
            <person name="Rokas A."/>
        </authorList>
    </citation>
    <scope>NUCLEOTIDE SEQUENCE [LARGE SCALE GENOMIC DNA]</scope>
    <source>
        <strain evidence="14">G536</strain>
    </source>
</reference>
<dbReference type="STRING" id="2512241.A0A553IBQ8"/>
<keyword evidence="14" id="KW-1185">Reference proteome</keyword>
<dbReference type="InterPro" id="IPR045886">
    <property type="entry name" value="ThiF/MoeB/HesA"/>
</dbReference>
<proteinExistence type="inferred from homology"/>
<feature type="region of interest" description="Disordered" evidence="11">
    <location>
        <begin position="710"/>
        <end position="743"/>
    </location>
</feature>
<feature type="region of interest" description="Disordered" evidence="11">
    <location>
        <begin position="1064"/>
        <end position="1114"/>
    </location>
</feature>
<comment type="function">
    <text evidence="10">Catalytic subunit of the dimeric E1 enzyme, which activates NEDD8.</text>
</comment>
<dbReference type="Gene3D" id="1.10.10.520">
    <property type="entry name" value="Ubiquitin activating enzymes (Uba3). Chain: B, domain 2"/>
    <property type="match status" value="1"/>
</dbReference>
<dbReference type="SUPFAM" id="SSF69572">
    <property type="entry name" value="Activating enzymes of the ubiquitin-like proteins"/>
    <property type="match status" value="1"/>
</dbReference>
<dbReference type="InterPro" id="IPR035985">
    <property type="entry name" value="Ubiquitin-activating_enz"/>
</dbReference>
<dbReference type="EC" id="6.2.1.64" evidence="8 10"/>
<dbReference type="GO" id="GO:0045116">
    <property type="term" value="P:protein neddylation"/>
    <property type="evidence" value="ECO:0007669"/>
    <property type="project" value="UniProtKB-UniRule"/>
</dbReference>
<dbReference type="Gene3D" id="3.40.50.720">
    <property type="entry name" value="NAD(P)-binding Rossmann-like Domain"/>
    <property type="match status" value="1"/>
</dbReference>
<dbReference type="FunFam" id="1.10.10.520:FF:000001">
    <property type="entry name" value="NEDD8-activating enzyme E1 catalytic subunit"/>
    <property type="match status" value="1"/>
</dbReference>
<comment type="catalytic activity">
    <reaction evidence="9 10">
        <text>ATP + [NEDD8 protein] + [E1 NEDD8-activating enzyme]-L-cysteine = AMP + diphosphate + [E1 NEDD8-activating enzyme]-S-[NEDD8 protein]-yl-L-cysteine.</text>
        <dbReference type="EC" id="6.2.1.64"/>
    </reaction>
</comment>
<dbReference type="CDD" id="cd01488">
    <property type="entry name" value="Uba3_RUB"/>
    <property type="match status" value="1"/>
</dbReference>
<dbReference type="GO" id="GO:0005634">
    <property type="term" value="C:nucleus"/>
    <property type="evidence" value="ECO:0007669"/>
    <property type="project" value="TreeGrafter"/>
</dbReference>
<dbReference type="GO" id="GO:0005524">
    <property type="term" value="F:ATP binding"/>
    <property type="evidence" value="ECO:0007669"/>
    <property type="project" value="UniProtKB-UniRule"/>
</dbReference>
<dbReference type="OrthoDB" id="5428259at2759"/>
<dbReference type="UniPathway" id="UPA00885"/>
<organism evidence="13 14">
    <name type="scientific">Xylaria flabelliformis</name>
    <dbReference type="NCBI Taxonomy" id="2512241"/>
    <lineage>
        <taxon>Eukaryota</taxon>
        <taxon>Fungi</taxon>
        <taxon>Dikarya</taxon>
        <taxon>Ascomycota</taxon>
        <taxon>Pezizomycotina</taxon>
        <taxon>Sordariomycetes</taxon>
        <taxon>Xylariomycetidae</taxon>
        <taxon>Xylariales</taxon>
        <taxon>Xylariaceae</taxon>
        <taxon>Xylaria</taxon>
    </lineage>
</organism>
<feature type="compositionally biased region" description="Polar residues" evidence="11">
    <location>
        <begin position="1076"/>
        <end position="1089"/>
    </location>
</feature>
<evidence type="ECO:0000256" key="7">
    <source>
        <dbReference type="ARBA" id="ARBA00022840"/>
    </source>
</evidence>
<keyword evidence="5 10" id="KW-0547">Nucleotide-binding</keyword>
<keyword evidence="7 10" id="KW-0067">ATP-binding</keyword>
<keyword evidence="6 10" id="KW-0833">Ubl conjugation pathway</keyword>
<evidence type="ECO:0000256" key="4">
    <source>
        <dbReference type="ARBA" id="ARBA00022598"/>
    </source>
</evidence>
<evidence type="ECO:0000313" key="13">
    <source>
        <dbReference type="EMBL" id="TRX97635.1"/>
    </source>
</evidence>
<dbReference type="InterPro" id="IPR014929">
    <property type="entry name" value="E2-binding"/>
</dbReference>
<comment type="similarity">
    <text evidence="2 10">Belongs to the ubiquitin-activating E1 family. UBA3 subfamily.</text>
</comment>
<dbReference type="InterPro" id="IPR000594">
    <property type="entry name" value="ThiF_NAD_FAD-bd"/>
</dbReference>
<feature type="domain" description="E2 binding" evidence="12">
    <location>
        <begin position="340"/>
        <end position="426"/>
    </location>
</feature>
<dbReference type="Gene3D" id="3.10.290.20">
    <property type="entry name" value="Ubiquitin-like 2 activating enzyme e1b. Chain: B, domain 3"/>
    <property type="match status" value="1"/>
</dbReference>
<evidence type="ECO:0000256" key="1">
    <source>
        <dbReference type="ARBA" id="ARBA00005032"/>
    </source>
</evidence>
<keyword evidence="4 10" id="KW-0436">Ligase</keyword>
<evidence type="ECO:0000256" key="10">
    <source>
        <dbReference type="RuleBase" id="RU368009"/>
    </source>
</evidence>
<dbReference type="PANTHER" id="PTHR10953">
    <property type="entry name" value="UBIQUITIN-ACTIVATING ENZYME E1"/>
    <property type="match status" value="1"/>
</dbReference>
<protein>
    <recommendedName>
        <fullName evidence="3 10">NEDD8-activating enzyme E1 catalytic subunit</fullName>
        <ecNumber evidence="8 10">6.2.1.64</ecNumber>
    </recommendedName>
</protein>
<feature type="region of interest" description="Disordered" evidence="11">
    <location>
        <begin position="840"/>
        <end position="934"/>
    </location>
</feature>
<dbReference type="AlphaFoldDB" id="A0A553IBQ8"/>
<dbReference type="GO" id="GO:0019781">
    <property type="term" value="F:NEDD8 activating enzyme activity"/>
    <property type="evidence" value="ECO:0007669"/>
    <property type="project" value="UniProtKB-UniRule"/>
</dbReference>
<dbReference type="InterPro" id="IPR023318">
    <property type="entry name" value="Ub_act_enz_dom_a_sf"/>
</dbReference>
<evidence type="ECO:0000313" key="14">
    <source>
        <dbReference type="Proteomes" id="UP000319160"/>
    </source>
</evidence>
<feature type="compositionally biased region" description="Basic residues" evidence="11">
    <location>
        <begin position="890"/>
        <end position="903"/>
    </location>
</feature>
<feature type="compositionally biased region" description="Basic and acidic residues" evidence="11">
    <location>
        <begin position="631"/>
        <end position="642"/>
    </location>
</feature>
<dbReference type="Pfam" id="PF00899">
    <property type="entry name" value="ThiF"/>
    <property type="match status" value="1"/>
</dbReference>
<feature type="region of interest" description="Disordered" evidence="11">
    <location>
        <begin position="1000"/>
        <end position="1023"/>
    </location>
</feature>
<dbReference type="EMBL" id="VFLP01000005">
    <property type="protein sequence ID" value="TRX97635.1"/>
    <property type="molecule type" value="Genomic_DNA"/>
</dbReference>
<dbReference type="InterPro" id="IPR030468">
    <property type="entry name" value="Uba3_N"/>
</dbReference>
<evidence type="ECO:0000256" key="2">
    <source>
        <dbReference type="ARBA" id="ARBA00006310"/>
    </source>
</evidence>
<accession>A0A553IBQ8</accession>
<sequence length="1114" mass="124273">MSGSNATNRWHYLDQIRRNPGPFNQDSDVSEEALEALDKAKILVIGAGGLGCEILKDLALSGFKNIDVIDMDTIDISNLNRQFLFRKDDVGKYKAEVAAAFVERRVRGVKITPHNCRIQDFDEDFYMQFQIVVCGLDSIEARRWINATLVNMVDMDNQDSLKPLIDGGTEGFKGQTRVIFPTITPCIECQLDLYTPRAAVPLCTLATIPRQPEHCIEWAHIIAWDQEKPFPELDKDDPEHITWLYQKASARAQEFGITGVTYSLTQGVVKNIIPAIASTNAIIAASCCNEALKIATTAAPALGFEESYMMYSGDDSIYTSTFKYDRKPDCAVCGEVAKPLPVDPNLTLRELLDSFAVKPDLQLKKPSIRADDKTLYMQFPPSIEEQTRVNLDKKLKADLGLDVGHEIAVTDPAFPALTFRFILSFTSATCKVPLVRFFEFIYSSTTVTLQAYISSHHDLLRGSGISNLAPRYPSEGDTLALAVACSVTIGCNTLNSTTLSIPFVQKDQRKLKLWATSPSRDDRKFITGVNTQITNMTSSYQLQGHAQSAQDQSIPHRADLIPLVCFICPKNSHFSDLSHLLTHISSKGHLHNMFQLNLSREVDEDAELALSEFESWYKQNDISALLRARKTAREQRDNDQRRAQTPSDIGGDSRAVSRQSNRGGRSNRRSRGNSKMQSRHRVDETDTLNEDDLVKFESDDEVQDRHEYHPATHAPFVWQSGSPYPHDPSQYPSNPGGQFQDYLEDEDDSSKYEASELYSPFAPEGTPETIEDDTGALILKGVVYPGMAGFDSATERDRRMRNQKKDPAVLLKLEANSRLVTRREEVLDIHLDYQRTRDVYDEPSIDGSGDEKETTAINEPRSKRRPKAKSSYTSARRRTNNTRQQAQKTGRTRAVRSSTRKVRPSPLSTVTQSAMPSRRITRSSSNRQEALPVHSHGVHPVMTSLRDCSDGLDDGQGSQIYHGLTGQCLMTPWQVSKPTSTPPSQDHCDDSSLALRPGNPNAAFASPASNFKKSPPRYSGKENSHLIIKSPSSFNPYLHSSGDSIEASSYNPLCPQPRDGFGYRLYSPYDEEPKSTAPSGFNPINSSATYDPAHLPSMTGNPYHHSQAGEDYPM</sequence>
<comment type="caution">
    <text evidence="13">The sequence shown here is derived from an EMBL/GenBank/DDBJ whole genome shotgun (WGS) entry which is preliminary data.</text>
</comment>
<evidence type="ECO:0000259" key="12">
    <source>
        <dbReference type="SMART" id="SM01181"/>
    </source>
</evidence>
<dbReference type="PANTHER" id="PTHR10953:SF6">
    <property type="entry name" value="NEDD8-ACTIVATING ENZYME E1 CATALYTIC SUBUNIT"/>
    <property type="match status" value="1"/>
</dbReference>
<dbReference type="GO" id="GO:0005737">
    <property type="term" value="C:cytoplasm"/>
    <property type="evidence" value="ECO:0007669"/>
    <property type="project" value="TreeGrafter"/>
</dbReference>
<dbReference type="SMART" id="SM01181">
    <property type="entry name" value="E2_bind"/>
    <property type="match status" value="1"/>
</dbReference>
<evidence type="ECO:0000256" key="6">
    <source>
        <dbReference type="ARBA" id="ARBA00022786"/>
    </source>
</evidence>
<feature type="region of interest" description="Disordered" evidence="11">
    <location>
        <begin position="631"/>
        <end position="694"/>
    </location>
</feature>
<feature type="compositionally biased region" description="Polar residues" evidence="11">
    <location>
        <begin position="906"/>
        <end position="915"/>
    </location>
</feature>
<dbReference type="Pfam" id="PF08825">
    <property type="entry name" value="E2_bind"/>
    <property type="match status" value="1"/>
</dbReference>
<comment type="pathway">
    <text evidence="1 10">Protein modification; protein neddylation.</text>
</comment>
<gene>
    <name evidence="13" type="ORF">FHL15_001390</name>
</gene>
<evidence type="ECO:0000256" key="3">
    <source>
        <dbReference type="ARBA" id="ARBA00015203"/>
    </source>
</evidence>
<evidence type="ECO:0000256" key="5">
    <source>
        <dbReference type="ARBA" id="ARBA00022741"/>
    </source>
</evidence>
<dbReference type="Proteomes" id="UP000319160">
    <property type="component" value="Unassembled WGS sequence"/>
</dbReference>
<evidence type="ECO:0000256" key="11">
    <source>
        <dbReference type="SAM" id="MobiDB-lite"/>
    </source>
</evidence>
<evidence type="ECO:0000256" key="8">
    <source>
        <dbReference type="ARBA" id="ARBA00023624"/>
    </source>
</evidence>